<accession>L0G4X9</accession>
<evidence type="ECO:0000313" key="1">
    <source>
        <dbReference type="EMBL" id="AGA79885.1"/>
    </source>
</evidence>
<dbReference type="STRING" id="926556.Echvi_3670"/>
<evidence type="ECO:0000313" key="2">
    <source>
        <dbReference type="Proteomes" id="UP000010796"/>
    </source>
</evidence>
<keyword evidence="2" id="KW-1185">Reference proteome</keyword>
<dbReference type="KEGG" id="evi:Echvi_3670"/>
<name>L0G4X9_ECHVK</name>
<dbReference type="Proteomes" id="UP000010796">
    <property type="component" value="Chromosome"/>
</dbReference>
<dbReference type="HOGENOM" id="CLU_3079307_0_0_10"/>
<sequence>MNRLIAIVMNEWGFIGKDIFLVIEKSATSFNFKSRRGSVKEEGSVPSNPHSL</sequence>
<reference evidence="2" key="1">
    <citation type="submission" date="2012-02" db="EMBL/GenBank/DDBJ databases">
        <title>The complete genome of Echinicola vietnamensis DSM 17526.</title>
        <authorList>
            <person name="Lucas S."/>
            <person name="Copeland A."/>
            <person name="Lapidus A."/>
            <person name="Glavina del Rio T."/>
            <person name="Dalin E."/>
            <person name="Tice H."/>
            <person name="Bruce D."/>
            <person name="Goodwin L."/>
            <person name="Pitluck S."/>
            <person name="Peters L."/>
            <person name="Ovchinnikova G."/>
            <person name="Teshima H."/>
            <person name="Kyrpides N."/>
            <person name="Mavromatis K."/>
            <person name="Ivanova N."/>
            <person name="Brettin T."/>
            <person name="Detter J.C."/>
            <person name="Han C."/>
            <person name="Larimer F."/>
            <person name="Land M."/>
            <person name="Hauser L."/>
            <person name="Markowitz V."/>
            <person name="Cheng J.-F."/>
            <person name="Hugenholtz P."/>
            <person name="Woyke T."/>
            <person name="Wu D."/>
            <person name="Brambilla E."/>
            <person name="Klenk H.-P."/>
            <person name="Eisen J.A."/>
        </authorList>
    </citation>
    <scope>NUCLEOTIDE SEQUENCE [LARGE SCALE GENOMIC DNA]</scope>
    <source>
        <strain evidence="2">DSM 17526 / LMG 23754 / KMM 6221</strain>
    </source>
</reference>
<dbReference type="EMBL" id="CP003346">
    <property type="protein sequence ID" value="AGA79885.1"/>
    <property type="molecule type" value="Genomic_DNA"/>
</dbReference>
<protein>
    <submittedName>
        <fullName evidence="1">Uncharacterized protein</fullName>
    </submittedName>
</protein>
<proteinExistence type="predicted"/>
<dbReference type="AlphaFoldDB" id="L0G4X9"/>
<organism evidence="1 2">
    <name type="scientific">Echinicola vietnamensis (strain DSM 17526 / LMG 23754 / KMM 6221)</name>
    <dbReference type="NCBI Taxonomy" id="926556"/>
    <lineage>
        <taxon>Bacteria</taxon>
        <taxon>Pseudomonadati</taxon>
        <taxon>Bacteroidota</taxon>
        <taxon>Cytophagia</taxon>
        <taxon>Cytophagales</taxon>
        <taxon>Cyclobacteriaceae</taxon>
        <taxon>Echinicola</taxon>
    </lineage>
</organism>
<gene>
    <name evidence="1" type="ordered locus">Echvi_3670</name>
</gene>